<dbReference type="RefSeq" id="WP_141320264.1">
    <property type="nucleotide sequence ID" value="NZ_BJOC01000025.1"/>
</dbReference>
<feature type="chain" id="PRO_5021300117" description="Tetratricopeptide repeat-like domain-containing protein" evidence="2">
    <location>
        <begin position="25"/>
        <end position="382"/>
    </location>
</feature>
<accession>A0A4Y4F145</accession>
<evidence type="ECO:0008006" key="5">
    <source>
        <dbReference type="Google" id="ProtNLM"/>
    </source>
</evidence>
<feature type="signal peptide" evidence="2">
    <location>
        <begin position="1"/>
        <end position="24"/>
    </location>
</feature>
<dbReference type="AlphaFoldDB" id="A0A4Y4F145"/>
<keyword evidence="4" id="KW-1185">Reference proteome</keyword>
<name>A0A4Y4F145_9GAMM</name>
<dbReference type="SUPFAM" id="SSF48452">
    <property type="entry name" value="TPR-like"/>
    <property type="match status" value="1"/>
</dbReference>
<dbReference type="EMBL" id="BJOC01000025">
    <property type="protein sequence ID" value="GED22993.1"/>
    <property type="molecule type" value="Genomic_DNA"/>
</dbReference>
<comment type="caution">
    <text evidence="3">The sequence shown here is derived from an EMBL/GenBank/DDBJ whole genome shotgun (WGS) entry which is preliminary data.</text>
</comment>
<feature type="compositionally biased region" description="Polar residues" evidence="1">
    <location>
        <begin position="372"/>
        <end position="382"/>
    </location>
</feature>
<evidence type="ECO:0000313" key="4">
    <source>
        <dbReference type="Proteomes" id="UP000319812"/>
    </source>
</evidence>
<evidence type="ECO:0000313" key="3">
    <source>
        <dbReference type="EMBL" id="GED22993.1"/>
    </source>
</evidence>
<evidence type="ECO:0000256" key="2">
    <source>
        <dbReference type="SAM" id="SignalP"/>
    </source>
</evidence>
<feature type="region of interest" description="Disordered" evidence="1">
    <location>
        <begin position="352"/>
        <end position="382"/>
    </location>
</feature>
<dbReference type="Proteomes" id="UP000319812">
    <property type="component" value="Unassembled WGS sequence"/>
</dbReference>
<evidence type="ECO:0000256" key="1">
    <source>
        <dbReference type="SAM" id="MobiDB-lite"/>
    </source>
</evidence>
<protein>
    <recommendedName>
        <fullName evidence="5">Tetratricopeptide repeat-like domain-containing protein</fullName>
    </recommendedName>
</protein>
<dbReference type="OrthoDB" id="6397696at2"/>
<dbReference type="InterPro" id="IPR011990">
    <property type="entry name" value="TPR-like_helical_dom_sf"/>
</dbReference>
<dbReference type="Gene3D" id="1.25.40.10">
    <property type="entry name" value="Tetratricopeptide repeat domain"/>
    <property type="match status" value="2"/>
</dbReference>
<gene>
    <name evidence="3" type="ORF">HHA01_19700</name>
</gene>
<sequence length="382" mass="41061">MRHAVNLTLVLGLLAGLSAPAAVAAPTLSGGIINDLQALESSLANGELAAVERQARRQADRLAGGNASDRWARALYLQLAANAEARQGNEGTAAGLLATARAIRGVEPAQADRWLRQEAGLRARLGEHERAAELLADWLQRHAADGQDQWLMAQLEAEGDDWKSAADWAQRALENSREPSRQRLALAATALQKAGRQAAALEVIERQLAGAQDDPDAWRRAAGLAQRLGDPGRAAALWETAWRKGVLSGADDLLQRIKLHLAAGTPARAAEILEQALSRKTLPDTLEHRRLLARAWHAARDRQQALAAWRRVAERSGAAQDWLRLGQIATQWGHLEVARDALGRARQGGASEAAEWLASLPEKHDAGRPSRAGSTGEASPDT</sequence>
<proteinExistence type="predicted"/>
<keyword evidence="2" id="KW-0732">Signal</keyword>
<reference evidence="3 4" key="1">
    <citation type="submission" date="2019-06" db="EMBL/GenBank/DDBJ databases">
        <title>Whole genome shotgun sequence of Halomonas halmophila NBRC 15537.</title>
        <authorList>
            <person name="Hosoyama A."/>
            <person name="Uohara A."/>
            <person name="Ohji S."/>
            <person name="Ichikawa N."/>
        </authorList>
    </citation>
    <scope>NUCLEOTIDE SEQUENCE [LARGE SCALE GENOMIC DNA]</scope>
    <source>
        <strain evidence="3 4">NBRC 15537</strain>
    </source>
</reference>
<organism evidence="3 4">
    <name type="scientific">Halomonas halmophila</name>
    <dbReference type="NCBI Taxonomy" id="252"/>
    <lineage>
        <taxon>Bacteria</taxon>
        <taxon>Pseudomonadati</taxon>
        <taxon>Pseudomonadota</taxon>
        <taxon>Gammaproteobacteria</taxon>
        <taxon>Oceanospirillales</taxon>
        <taxon>Halomonadaceae</taxon>
        <taxon>Halomonas</taxon>
    </lineage>
</organism>